<proteinExistence type="predicted"/>
<organism evidence="1 2">
    <name type="scientific">Sinorhizobium medicae</name>
    <dbReference type="NCBI Taxonomy" id="110321"/>
    <lineage>
        <taxon>Bacteria</taxon>
        <taxon>Pseudomonadati</taxon>
        <taxon>Pseudomonadota</taxon>
        <taxon>Alphaproteobacteria</taxon>
        <taxon>Hyphomicrobiales</taxon>
        <taxon>Rhizobiaceae</taxon>
        <taxon>Sinorhizobium/Ensifer group</taxon>
        <taxon>Sinorhizobium</taxon>
    </lineage>
</organism>
<reference evidence="1 2" key="1">
    <citation type="submission" date="2019-06" db="EMBL/GenBank/DDBJ databases">
        <authorList>
            <person name="Le Quere A."/>
            <person name="Colella S."/>
        </authorList>
    </citation>
    <scope>NUCLEOTIDE SEQUENCE [LARGE SCALE GENOMIC DNA]</scope>
    <source>
        <strain evidence="1">EmedicaeMD41</strain>
    </source>
</reference>
<dbReference type="EMBL" id="CABFNB010000002">
    <property type="protein sequence ID" value="VTZ59096.1"/>
    <property type="molecule type" value="Genomic_DNA"/>
</dbReference>
<protein>
    <submittedName>
        <fullName evidence="1">Uncharacterized protein</fullName>
    </submittedName>
</protein>
<evidence type="ECO:0000313" key="1">
    <source>
        <dbReference type="EMBL" id="VTZ59096.1"/>
    </source>
</evidence>
<evidence type="ECO:0000313" key="2">
    <source>
        <dbReference type="Proteomes" id="UP000507954"/>
    </source>
</evidence>
<dbReference type="Pfam" id="PF07704">
    <property type="entry name" value="PSK_trans_fac"/>
    <property type="match status" value="1"/>
</dbReference>
<dbReference type="InterPro" id="IPR011660">
    <property type="entry name" value="VapB-like"/>
</dbReference>
<gene>
    <name evidence="1" type="ORF">EMEDMD4_100083</name>
</gene>
<accession>A0A508WST2</accession>
<dbReference type="RefSeq" id="WP_162142242.1">
    <property type="nucleotide sequence ID" value="NZ_ATYC01000022.1"/>
</dbReference>
<dbReference type="AlphaFoldDB" id="A0A508WST2"/>
<name>A0A508WST2_9HYPH</name>
<sequence length="95" mass="11177">MTLNIRNQEADDLARELARIDRTSITDAVISALRETIRNRMRKESPRETAQTILARRGLAFQRIENRCRRKPITTLITIHWVKSRCLSTPVRSYR</sequence>
<dbReference type="Proteomes" id="UP000507954">
    <property type="component" value="Unassembled WGS sequence"/>
</dbReference>